<comment type="caution">
    <text evidence="2">The sequence shown here is derived from an EMBL/GenBank/DDBJ whole genome shotgun (WGS) entry which is preliminary data.</text>
</comment>
<evidence type="ECO:0000313" key="3">
    <source>
        <dbReference type="Proteomes" id="UP001589619"/>
    </source>
</evidence>
<accession>A0ABV5W4L6</accession>
<dbReference type="Proteomes" id="UP001589619">
    <property type="component" value="Unassembled WGS sequence"/>
</dbReference>
<feature type="compositionally biased region" description="Polar residues" evidence="1">
    <location>
        <begin position="1"/>
        <end position="15"/>
    </location>
</feature>
<keyword evidence="3" id="KW-1185">Reference proteome</keyword>
<evidence type="ECO:0000256" key="1">
    <source>
        <dbReference type="SAM" id="MobiDB-lite"/>
    </source>
</evidence>
<protein>
    <recommendedName>
        <fullName evidence="4">Peptidase C14</fullName>
    </recommendedName>
</protein>
<dbReference type="InterPro" id="IPR011050">
    <property type="entry name" value="Pectin_lyase_fold/virulence"/>
</dbReference>
<evidence type="ECO:0000313" key="2">
    <source>
        <dbReference type="EMBL" id="MFB9755517.1"/>
    </source>
</evidence>
<proteinExistence type="predicted"/>
<gene>
    <name evidence="2" type="ORF">ACFFNY_28400</name>
</gene>
<sequence length="748" mass="80555">MSWTRAGNEASSNKTDWQEEEERLEPGSCQPLAIVQVPTIAELLRLPSGSRKDGAVVRVGGYRKDGDGGGKWVRYDAGSGRPDNGGTVHNPHAGEEPGRWETIHEGVADFRWFGLFGADADADDALEALMGDPAIYRIEAHSDLNFSRRHIFARSRIELDFLGHTVTTEGIELNEPDNPFGAVICFRGTATGETQTVILRDGLAELTDVLETADSAAFAVGDWWIVQAAPHPEGAAQRELDYLLQVTETIDERHVRFNYKLGWPLEAGRRIVYRKINPVVQSRVRNMRFVGVPVAPLTPSLTKPFPTWDQLGSSPVAYEFAVECDVSDIRAVGAFWPVIMRRYCTSFVTERCELINPVQRDWGGTGYLTQQIHVLYGHVRDCNTSNARHLNDFTCAAYCMVENCHGDGDDYGPFVTHGQFEHDLTYTGNSGLLSFANSGTTWGDSAKRITVRKHVASRIVAHKKISDLTLEDCYAYRKEGLGDSGTIWANADGLQMRGCTAESSVTLSQSSARSGRTNLIDGCSFDATHGGELARASRPDGGAIGFLPVSGDVTIANSSFTNVGKLIVGSIGRLTLLHTRFTGVSGGEGVLQVACHQLVVRGGGFADCGFALIGAWTGGEPGSAQVTEAGQSGQSVTIDGGAEFSGTNGAMAFMSSIGETNSVTWSLGSMTSSAAAPGMAHFAIEGGKHRYQAVGSRFKGGAFDTRPDAFAASSYMLHTACVEEGVDRSRLPAESGTVRHREGNLLLP</sequence>
<organism evidence="2 3">
    <name type="scientific">Paenibacillus hodogayensis</name>
    <dbReference type="NCBI Taxonomy" id="279208"/>
    <lineage>
        <taxon>Bacteria</taxon>
        <taxon>Bacillati</taxon>
        <taxon>Bacillota</taxon>
        <taxon>Bacilli</taxon>
        <taxon>Bacillales</taxon>
        <taxon>Paenibacillaceae</taxon>
        <taxon>Paenibacillus</taxon>
    </lineage>
</organism>
<evidence type="ECO:0008006" key="4">
    <source>
        <dbReference type="Google" id="ProtNLM"/>
    </source>
</evidence>
<dbReference type="EMBL" id="JBHMAG010000018">
    <property type="protein sequence ID" value="MFB9755517.1"/>
    <property type="molecule type" value="Genomic_DNA"/>
</dbReference>
<dbReference type="SUPFAM" id="SSF51126">
    <property type="entry name" value="Pectin lyase-like"/>
    <property type="match status" value="1"/>
</dbReference>
<name>A0ABV5W4L6_9BACL</name>
<reference evidence="2 3" key="1">
    <citation type="submission" date="2024-09" db="EMBL/GenBank/DDBJ databases">
        <authorList>
            <person name="Sun Q."/>
            <person name="Mori K."/>
        </authorList>
    </citation>
    <scope>NUCLEOTIDE SEQUENCE [LARGE SCALE GENOMIC DNA]</scope>
    <source>
        <strain evidence="2 3">JCM 12520</strain>
    </source>
</reference>
<feature type="region of interest" description="Disordered" evidence="1">
    <location>
        <begin position="1"/>
        <end position="30"/>
    </location>
</feature>
<dbReference type="RefSeq" id="WP_344908579.1">
    <property type="nucleotide sequence ID" value="NZ_BAAAYO010000006.1"/>
</dbReference>